<gene>
    <name evidence="1" type="ORF">NCTC10124_00359</name>
</gene>
<dbReference type="AlphaFoldDB" id="A0A3B0PGU9"/>
<reference evidence="2" key="1">
    <citation type="submission" date="2018-06" db="EMBL/GenBank/DDBJ databases">
        <authorList>
            <consortium name="Pathogen Informatics"/>
        </authorList>
    </citation>
    <scope>NUCLEOTIDE SEQUENCE [LARGE SCALE GENOMIC DNA]</scope>
    <source>
        <strain evidence="2">NCTC10124</strain>
    </source>
</reference>
<protein>
    <submittedName>
        <fullName evidence="1">Uncharacterized protein</fullName>
    </submittedName>
</protein>
<name>A0A3B0PGU9_MYCSY</name>
<dbReference type="EMBL" id="LS991953">
    <property type="protein sequence ID" value="SYV92634.1"/>
    <property type="molecule type" value="Genomic_DNA"/>
</dbReference>
<accession>A0A3B0PGU9</accession>
<dbReference type="Proteomes" id="UP000259328">
    <property type="component" value="Chromosome"/>
</dbReference>
<proteinExistence type="predicted"/>
<sequence>MHKVKKRVIIDTQGDKHYYNLGVYYIREIKNGKEKRIYFTHYYHDYLKQVRRNKYSIETKTFAIFPAFPSCNEEKKRIRLIYRCIRFLRF</sequence>
<evidence type="ECO:0000313" key="2">
    <source>
        <dbReference type="Proteomes" id="UP000259328"/>
    </source>
</evidence>
<organism evidence="1 2">
    <name type="scientific">Mycoplasmopsis synoviae</name>
    <name type="common">Mycoplasma synoviae</name>
    <dbReference type="NCBI Taxonomy" id="2109"/>
    <lineage>
        <taxon>Bacteria</taxon>
        <taxon>Bacillati</taxon>
        <taxon>Mycoplasmatota</taxon>
        <taxon>Mycoplasmoidales</taxon>
        <taxon>Metamycoplasmataceae</taxon>
        <taxon>Mycoplasmopsis</taxon>
    </lineage>
</organism>
<evidence type="ECO:0000313" key="1">
    <source>
        <dbReference type="EMBL" id="SYV92634.1"/>
    </source>
</evidence>